<keyword evidence="2" id="KW-0695">RNA-directed DNA polymerase</keyword>
<proteinExistence type="predicted"/>
<keyword evidence="2" id="KW-0808">Transferase</keyword>
<dbReference type="AlphaFoldDB" id="A0A087T2T6"/>
<accession>A0A087T2T6</accession>
<dbReference type="GO" id="GO:0003964">
    <property type="term" value="F:RNA-directed DNA polymerase activity"/>
    <property type="evidence" value="ECO:0007669"/>
    <property type="project" value="UniProtKB-KW"/>
</dbReference>
<dbReference type="OrthoDB" id="6437545at2759"/>
<keyword evidence="3" id="KW-1185">Reference proteome</keyword>
<reference evidence="2 3" key="1">
    <citation type="submission" date="2013-11" db="EMBL/GenBank/DDBJ databases">
        <title>Genome sequencing of Stegodyphus mimosarum.</title>
        <authorList>
            <person name="Bechsgaard J."/>
        </authorList>
    </citation>
    <scope>NUCLEOTIDE SEQUENCE [LARGE SCALE GENOMIC DNA]</scope>
</reference>
<dbReference type="PANTHER" id="PTHR33332">
    <property type="entry name" value="REVERSE TRANSCRIPTASE DOMAIN-CONTAINING PROTEIN"/>
    <property type="match status" value="1"/>
</dbReference>
<evidence type="ECO:0000313" key="3">
    <source>
        <dbReference type="Proteomes" id="UP000054359"/>
    </source>
</evidence>
<dbReference type="SUPFAM" id="SSF56672">
    <property type="entry name" value="DNA/RNA polymerases"/>
    <property type="match status" value="1"/>
</dbReference>
<feature type="domain" description="Reverse transcriptase" evidence="1">
    <location>
        <begin position="1"/>
        <end position="253"/>
    </location>
</feature>
<sequence length="427" mass="49423">MIPKPGKNQLQPDGFRPISLLPSLSKVFERILLEKMKSYLTLLPPEQFGFRTHLSTSKQLVRLTEFIGSARHLNQNVAVLMLDVAKAFDRVWHEGLIAKLIDFNFERELLLIIFSFITSRKFVVSVHGAFSSERPIHSGIPQGSVLGPIFYLFYAADFPSVLYNNNSILACYADDTALAVKSANVNHAVKKLQDHIPFIEDWCKKWKVQINASKSQLLIIRKKKNKKNLKRQLLMFNEPIPVVKYAKYLGVTLNSKMTWTNHINNVRNKAIYVMKCLYPMLGRFSKLDLAKKRLIYLSTIRPIMTYASPAWTTVTKTDLNKLQVVQNRFLRLITSAHYFVRNEVLHRDLKIEPLDTFLQKTNDKFFRKAKDCEHLNLFNLFHYEILDEDRHLRPFAAFVLNSNQNFPTSCRIYGPSAHQTLSFQMAG</sequence>
<dbReference type="CDD" id="cd01650">
    <property type="entry name" value="RT_nLTR_like"/>
    <property type="match status" value="1"/>
</dbReference>
<dbReference type="EMBL" id="KK113137">
    <property type="protein sequence ID" value="KFM59425.1"/>
    <property type="molecule type" value="Genomic_DNA"/>
</dbReference>
<evidence type="ECO:0000259" key="1">
    <source>
        <dbReference type="PROSITE" id="PS50878"/>
    </source>
</evidence>
<dbReference type="Proteomes" id="UP000054359">
    <property type="component" value="Unassembled WGS sequence"/>
</dbReference>
<name>A0A087T2T6_STEMI</name>
<dbReference type="PROSITE" id="PS50878">
    <property type="entry name" value="RT_POL"/>
    <property type="match status" value="1"/>
</dbReference>
<dbReference type="InterPro" id="IPR043502">
    <property type="entry name" value="DNA/RNA_pol_sf"/>
</dbReference>
<evidence type="ECO:0000313" key="2">
    <source>
        <dbReference type="EMBL" id="KFM59425.1"/>
    </source>
</evidence>
<dbReference type="Pfam" id="PF00078">
    <property type="entry name" value="RVT_1"/>
    <property type="match status" value="1"/>
</dbReference>
<dbReference type="STRING" id="407821.A0A087T2T6"/>
<keyword evidence="2" id="KW-0548">Nucleotidyltransferase</keyword>
<organism evidence="2 3">
    <name type="scientific">Stegodyphus mimosarum</name>
    <name type="common">African social velvet spider</name>
    <dbReference type="NCBI Taxonomy" id="407821"/>
    <lineage>
        <taxon>Eukaryota</taxon>
        <taxon>Metazoa</taxon>
        <taxon>Ecdysozoa</taxon>
        <taxon>Arthropoda</taxon>
        <taxon>Chelicerata</taxon>
        <taxon>Arachnida</taxon>
        <taxon>Araneae</taxon>
        <taxon>Araneomorphae</taxon>
        <taxon>Entelegynae</taxon>
        <taxon>Eresoidea</taxon>
        <taxon>Eresidae</taxon>
        <taxon>Stegodyphus</taxon>
    </lineage>
</organism>
<dbReference type="OMA" id="CTIIRIA"/>
<dbReference type="InterPro" id="IPR000477">
    <property type="entry name" value="RT_dom"/>
</dbReference>
<protein>
    <submittedName>
        <fullName evidence="2">Putative RNA-directed DNA polymerase from transposon BS</fullName>
    </submittedName>
</protein>
<gene>
    <name evidence="2" type="ORF">X975_22066</name>
</gene>
<feature type="non-terminal residue" evidence="2">
    <location>
        <position position="427"/>
    </location>
</feature>